<dbReference type="InterPro" id="IPR013083">
    <property type="entry name" value="Znf_RING/FYVE/PHD"/>
</dbReference>
<evidence type="ECO:0000256" key="9">
    <source>
        <dbReference type="SAM" id="MobiDB-lite"/>
    </source>
</evidence>
<sequence length="281" mass="32583">MSLNRRSRVTFRGIQQTRSFQFYWCRQCQRTVRISSPTTPPYETPCPRCSAELRRELQVSRPAAAELEPTPVARLLQELDQILQNPNFDPIIHQNLENQNEEIHQSWFVLQFLDPTRQPRPVSPSENQNFLDTSDDIGEANSGGGLPAPAPVLAIDALPRVILTESHMENDLTCPICKEQFEVGEEVREMPCHHLYHSDCIVPWLNIHNSCPVCRRELPVSDGLEAFPDGEEAENHISWLRRSQLFCTWPFRTLWNWIYNDISLRPDFHGGEIFLELYCLF</sequence>
<dbReference type="GO" id="GO:0061630">
    <property type="term" value="F:ubiquitin protein ligase activity"/>
    <property type="evidence" value="ECO:0007669"/>
    <property type="project" value="UniProtKB-EC"/>
</dbReference>
<comment type="catalytic activity">
    <reaction evidence="1">
        <text>S-ubiquitinyl-[E2 ubiquitin-conjugating enzyme]-L-cysteine + [acceptor protein]-L-lysine = [E2 ubiquitin-conjugating enzyme]-L-cysteine + N(6)-ubiquitinyl-[acceptor protein]-L-lysine.</text>
        <dbReference type="EC" id="2.3.2.27"/>
    </reaction>
</comment>
<reference evidence="11 12" key="1">
    <citation type="submission" date="2019-07" db="EMBL/GenBank/DDBJ databases">
        <title>De Novo Assembly of kiwifruit Actinidia rufa.</title>
        <authorList>
            <person name="Sugita-Konishi S."/>
            <person name="Sato K."/>
            <person name="Mori E."/>
            <person name="Abe Y."/>
            <person name="Kisaki G."/>
            <person name="Hamano K."/>
            <person name="Suezawa K."/>
            <person name="Otani M."/>
            <person name="Fukuda T."/>
            <person name="Manabe T."/>
            <person name="Gomi K."/>
            <person name="Tabuchi M."/>
            <person name="Akimitsu K."/>
            <person name="Kataoka I."/>
        </authorList>
    </citation>
    <scope>NUCLEOTIDE SEQUENCE [LARGE SCALE GENOMIC DNA]</scope>
    <source>
        <strain evidence="12">cv. Fuchu</strain>
    </source>
</reference>
<dbReference type="SUPFAM" id="SSF57850">
    <property type="entry name" value="RING/U-box"/>
    <property type="match status" value="1"/>
</dbReference>
<proteinExistence type="predicted"/>
<keyword evidence="5 8" id="KW-0863">Zinc-finger</keyword>
<evidence type="ECO:0000256" key="5">
    <source>
        <dbReference type="ARBA" id="ARBA00022771"/>
    </source>
</evidence>
<dbReference type="Proteomes" id="UP000585474">
    <property type="component" value="Unassembled WGS sequence"/>
</dbReference>
<dbReference type="FunFam" id="3.30.40.10:FF:000022">
    <property type="entry name" value="E3 ubiquitin-protein ligase RING1-like"/>
    <property type="match status" value="1"/>
</dbReference>
<keyword evidence="4" id="KW-0479">Metal-binding</keyword>
<keyword evidence="12" id="KW-1185">Reference proteome</keyword>
<evidence type="ECO:0000259" key="10">
    <source>
        <dbReference type="PROSITE" id="PS50089"/>
    </source>
</evidence>
<dbReference type="CDD" id="cd16667">
    <property type="entry name" value="RING-H2_RNF126-like"/>
    <property type="match status" value="1"/>
</dbReference>
<dbReference type="SMART" id="SM00184">
    <property type="entry name" value="RING"/>
    <property type="match status" value="1"/>
</dbReference>
<evidence type="ECO:0000256" key="2">
    <source>
        <dbReference type="ARBA" id="ARBA00012483"/>
    </source>
</evidence>
<evidence type="ECO:0000256" key="1">
    <source>
        <dbReference type="ARBA" id="ARBA00000900"/>
    </source>
</evidence>
<evidence type="ECO:0000256" key="7">
    <source>
        <dbReference type="ARBA" id="ARBA00022833"/>
    </source>
</evidence>
<dbReference type="PANTHER" id="PTHR15710">
    <property type="entry name" value="E3 UBIQUITIN-PROTEIN LIGASE PRAJA"/>
    <property type="match status" value="1"/>
</dbReference>
<dbReference type="PANTHER" id="PTHR15710:SF18">
    <property type="entry name" value="RING-TYPE E3 UBIQUITIN TRANSFERASE"/>
    <property type="match status" value="1"/>
</dbReference>
<evidence type="ECO:0000313" key="12">
    <source>
        <dbReference type="Proteomes" id="UP000585474"/>
    </source>
</evidence>
<feature type="region of interest" description="Disordered" evidence="9">
    <location>
        <begin position="118"/>
        <end position="145"/>
    </location>
</feature>
<dbReference type="EMBL" id="BJWL01000010">
    <property type="protein sequence ID" value="GFY94733.1"/>
    <property type="molecule type" value="Genomic_DNA"/>
</dbReference>
<evidence type="ECO:0000256" key="6">
    <source>
        <dbReference type="ARBA" id="ARBA00022786"/>
    </source>
</evidence>
<gene>
    <name evidence="11" type="ORF">Acr_10g0001180</name>
</gene>
<name>A0A7J0F813_9ERIC</name>
<dbReference type="PROSITE" id="PS50089">
    <property type="entry name" value="ZF_RING_2"/>
    <property type="match status" value="1"/>
</dbReference>
<protein>
    <recommendedName>
        <fullName evidence="2">RING-type E3 ubiquitin transferase</fullName>
        <ecNumber evidence="2">2.3.2.27</ecNumber>
    </recommendedName>
</protein>
<evidence type="ECO:0000256" key="3">
    <source>
        <dbReference type="ARBA" id="ARBA00022679"/>
    </source>
</evidence>
<keyword evidence="7" id="KW-0862">Zinc</keyword>
<evidence type="ECO:0000256" key="4">
    <source>
        <dbReference type="ARBA" id="ARBA00022723"/>
    </source>
</evidence>
<dbReference type="Gene3D" id="3.30.40.10">
    <property type="entry name" value="Zinc/RING finger domain, C3HC4 (zinc finger)"/>
    <property type="match status" value="1"/>
</dbReference>
<dbReference type="OrthoDB" id="21204at2759"/>
<dbReference type="AlphaFoldDB" id="A0A7J0F813"/>
<comment type="caution">
    <text evidence="11">The sequence shown here is derived from an EMBL/GenBank/DDBJ whole genome shotgun (WGS) entry which is preliminary data.</text>
</comment>
<feature type="domain" description="RING-type" evidence="10">
    <location>
        <begin position="174"/>
        <end position="215"/>
    </location>
</feature>
<keyword evidence="3" id="KW-0808">Transferase</keyword>
<dbReference type="GO" id="GO:0016567">
    <property type="term" value="P:protein ubiquitination"/>
    <property type="evidence" value="ECO:0007669"/>
    <property type="project" value="TreeGrafter"/>
</dbReference>
<dbReference type="Pfam" id="PF13639">
    <property type="entry name" value="zf-RING_2"/>
    <property type="match status" value="1"/>
</dbReference>
<dbReference type="EC" id="2.3.2.27" evidence="2"/>
<evidence type="ECO:0000313" key="11">
    <source>
        <dbReference type="EMBL" id="GFY94733.1"/>
    </source>
</evidence>
<dbReference type="GO" id="GO:0008270">
    <property type="term" value="F:zinc ion binding"/>
    <property type="evidence" value="ECO:0007669"/>
    <property type="project" value="UniProtKB-KW"/>
</dbReference>
<dbReference type="InterPro" id="IPR001841">
    <property type="entry name" value="Znf_RING"/>
</dbReference>
<accession>A0A7J0F813</accession>
<evidence type="ECO:0000256" key="8">
    <source>
        <dbReference type="PROSITE-ProRule" id="PRU00175"/>
    </source>
</evidence>
<organism evidence="11 12">
    <name type="scientific">Actinidia rufa</name>
    <dbReference type="NCBI Taxonomy" id="165716"/>
    <lineage>
        <taxon>Eukaryota</taxon>
        <taxon>Viridiplantae</taxon>
        <taxon>Streptophyta</taxon>
        <taxon>Embryophyta</taxon>
        <taxon>Tracheophyta</taxon>
        <taxon>Spermatophyta</taxon>
        <taxon>Magnoliopsida</taxon>
        <taxon>eudicotyledons</taxon>
        <taxon>Gunneridae</taxon>
        <taxon>Pentapetalae</taxon>
        <taxon>asterids</taxon>
        <taxon>Ericales</taxon>
        <taxon>Actinidiaceae</taxon>
        <taxon>Actinidia</taxon>
    </lineage>
</organism>
<keyword evidence="6" id="KW-0833">Ubl conjugation pathway</keyword>
<dbReference type="GO" id="GO:0005737">
    <property type="term" value="C:cytoplasm"/>
    <property type="evidence" value="ECO:0007669"/>
    <property type="project" value="TreeGrafter"/>
</dbReference>